<dbReference type="Proteomes" id="UP001227192">
    <property type="component" value="Unassembled WGS sequence"/>
</dbReference>
<reference evidence="2" key="1">
    <citation type="submission" date="2015-06" db="EMBL/GenBank/DDBJ databases">
        <authorList>
            <person name="Nguyen H."/>
        </authorList>
    </citation>
    <scope>NUCLEOTIDE SEQUENCE</scope>
    <source>
        <strain evidence="2">DAOM 180753</strain>
    </source>
</reference>
<evidence type="ECO:0000256" key="1">
    <source>
        <dbReference type="SAM" id="MobiDB-lite"/>
    </source>
</evidence>
<sequence>MSVPDKPPTEPTLTLDPISEWRAWQALSIIYTVLLNRQIRRRWLLEHKCMEDRPLSQRFRPVILLEVVPTIHKPNTTTKFNKNPTKNQAYNPYNPTTMATLRTKVALLRTTSKRA</sequence>
<dbReference type="EMBL" id="LACB01000819">
    <property type="protein sequence ID" value="KAJ9481322.1"/>
    <property type="molecule type" value="Genomic_DNA"/>
</dbReference>
<evidence type="ECO:0000313" key="2">
    <source>
        <dbReference type="EMBL" id="KAJ9481322.1"/>
    </source>
</evidence>
<gene>
    <name evidence="2" type="ORF">VN97_g12165</name>
</gene>
<comment type="caution">
    <text evidence="2">The sequence shown here is derived from an EMBL/GenBank/DDBJ whole genome shotgun (WGS) entry which is preliminary data.</text>
</comment>
<proteinExistence type="predicted"/>
<protein>
    <submittedName>
        <fullName evidence="2">Uncharacterized protein</fullName>
    </submittedName>
</protein>
<name>A0AAI9T5Z6_PENTH</name>
<feature type="region of interest" description="Disordered" evidence="1">
    <location>
        <begin position="76"/>
        <end position="95"/>
    </location>
</feature>
<reference evidence="2" key="2">
    <citation type="journal article" date="2016" name="Fungal Biol.">
        <title>Ochratoxin A production by Penicillium thymicola.</title>
        <authorList>
            <person name="Nguyen H.D.T."/>
            <person name="McMullin D.R."/>
            <person name="Ponomareva E."/>
            <person name="Riley R."/>
            <person name="Pomraning K.R."/>
            <person name="Baker S.E."/>
            <person name="Seifert K.A."/>
        </authorList>
    </citation>
    <scope>NUCLEOTIDE SEQUENCE</scope>
    <source>
        <strain evidence="2">DAOM 180753</strain>
    </source>
</reference>
<keyword evidence="3" id="KW-1185">Reference proteome</keyword>
<evidence type="ECO:0000313" key="3">
    <source>
        <dbReference type="Proteomes" id="UP001227192"/>
    </source>
</evidence>
<dbReference type="AlphaFoldDB" id="A0AAI9T5Z6"/>
<accession>A0AAI9T5Z6</accession>
<organism evidence="2 3">
    <name type="scientific">Penicillium thymicola</name>
    <dbReference type="NCBI Taxonomy" id="293382"/>
    <lineage>
        <taxon>Eukaryota</taxon>
        <taxon>Fungi</taxon>
        <taxon>Dikarya</taxon>
        <taxon>Ascomycota</taxon>
        <taxon>Pezizomycotina</taxon>
        <taxon>Eurotiomycetes</taxon>
        <taxon>Eurotiomycetidae</taxon>
        <taxon>Eurotiales</taxon>
        <taxon>Aspergillaceae</taxon>
        <taxon>Penicillium</taxon>
    </lineage>
</organism>
<feature type="compositionally biased region" description="Low complexity" evidence="1">
    <location>
        <begin position="76"/>
        <end position="87"/>
    </location>
</feature>